<dbReference type="PRINTS" id="PR01210">
    <property type="entry name" value="GGTRANSPTASE"/>
</dbReference>
<dbReference type="PANTHER" id="PTHR43881">
    <property type="entry name" value="GAMMA-GLUTAMYLTRANSPEPTIDASE (AFU_ORTHOLOGUE AFUA_4G13580)"/>
    <property type="match status" value="1"/>
</dbReference>
<dbReference type="Gene3D" id="3.60.20.40">
    <property type="match status" value="1"/>
</dbReference>
<accession>A0ABY4YJ20</accession>
<feature type="region of interest" description="Disordered" evidence="1">
    <location>
        <begin position="355"/>
        <end position="433"/>
    </location>
</feature>
<sequence length="625" mass="65843">MDFTTRPTLTGTFGMVSGTHWIAAQTSMAMLEQGGNAFDAAVAGGFVLHLVEPHLNGPGGDLTAIVATASDPSPTVLCGQGPAPAGATPEHFRSRGMDRVPGAGPLATAVPGAVDAWLLMLRDHGSMTPAQVLAPAQHYARHGHPLVARVGQTVALVQDLFESDWTTSADLWLRGGRPPAPGELFRNLPWADTLDRLVASAEGAGSREAQVDAVRSAWSHGFVADAVDRFARRPFRHSDGSVAPGVITGQDLADLSATWEPAVVREWQGHTIAKTGTWGQGPALLQMLGMLDALGDAPDPDTAEGVHAIVEAWKLAMADREAWLGDSGDEPPPLDDLLDPAYLSQRAALIGDRASLTVRPGEPGGRTPRMAALAGQTEAPEGTDPALGEPTVTREAPVSTRPMSTRPASSAPMREVDPTGEATVTPDGETRGDTCHLDVVDRWGNMVSATPSGGWLQSSPVIPELGFPLGSRLQMMWLEQGLPSSLRPGRRPRTTLTPTLVLRDGIPVLACGSPGGDQQDQWQSLFLIRHLAHGATLQEAIDAPAFHTTSFPGSFHPRTTEPGGLVAEDRLDAGVLAQLRDRGHDVIEQGPWTLGRMCAVGRDPQGGLLSAAANPRGMQGYAVGR</sequence>
<protein>
    <submittedName>
        <fullName evidence="2">Gamma-glutamyltransferase</fullName>
        <ecNumber evidence="2">2.3.2.2</ecNumber>
    </submittedName>
</protein>
<evidence type="ECO:0000313" key="2">
    <source>
        <dbReference type="EMBL" id="USQ76779.1"/>
    </source>
</evidence>
<dbReference type="SUPFAM" id="SSF56235">
    <property type="entry name" value="N-terminal nucleophile aminohydrolases (Ntn hydrolases)"/>
    <property type="match status" value="1"/>
</dbReference>
<dbReference type="InterPro" id="IPR052896">
    <property type="entry name" value="GGT-like_enzyme"/>
</dbReference>
<gene>
    <name evidence="2" type="ORF">NF557_02285</name>
</gene>
<name>A0ABY4YJ20_9MICO</name>
<dbReference type="EMBL" id="CP099490">
    <property type="protein sequence ID" value="USQ76779.1"/>
    <property type="molecule type" value="Genomic_DNA"/>
</dbReference>
<evidence type="ECO:0000256" key="1">
    <source>
        <dbReference type="SAM" id="MobiDB-lite"/>
    </source>
</evidence>
<dbReference type="Proteomes" id="UP001056535">
    <property type="component" value="Chromosome"/>
</dbReference>
<dbReference type="PANTHER" id="PTHR43881:SF1">
    <property type="entry name" value="GAMMA-GLUTAMYLTRANSPEPTIDASE (AFU_ORTHOLOGUE AFUA_4G13580)"/>
    <property type="match status" value="1"/>
</dbReference>
<keyword evidence="2" id="KW-0808">Transferase</keyword>
<dbReference type="InterPro" id="IPR043137">
    <property type="entry name" value="GGT_ssub_C"/>
</dbReference>
<dbReference type="InterPro" id="IPR029055">
    <property type="entry name" value="Ntn_hydrolases_N"/>
</dbReference>
<reference evidence="2" key="1">
    <citation type="submission" date="2022-06" db="EMBL/GenBank/DDBJ databases">
        <title>Ornithinimicrobium JY.X270.</title>
        <authorList>
            <person name="Huang Y."/>
        </authorList>
    </citation>
    <scope>NUCLEOTIDE SEQUENCE</scope>
    <source>
        <strain evidence="2">JY.X270</strain>
    </source>
</reference>
<dbReference type="Pfam" id="PF01019">
    <property type="entry name" value="G_glu_transpept"/>
    <property type="match status" value="1"/>
</dbReference>
<keyword evidence="3" id="KW-1185">Reference proteome</keyword>
<proteinExistence type="predicted"/>
<evidence type="ECO:0000313" key="3">
    <source>
        <dbReference type="Proteomes" id="UP001056535"/>
    </source>
</evidence>
<keyword evidence="2" id="KW-0012">Acyltransferase</keyword>
<dbReference type="GO" id="GO:0103068">
    <property type="term" value="F:leukotriene C4 gamma-glutamyl transferase activity"/>
    <property type="evidence" value="ECO:0007669"/>
    <property type="project" value="UniProtKB-EC"/>
</dbReference>
<dbReference type="RefSeq" id="WP_252621482.1">
    <property type="nucleotide sequence ID" value="NZ_CP099490.1"/>
</dbReference>
<dbReference type="EC" id="2.3.2.2" evidence="2"/>
<dbReference type="Gene3D" id="1.10.246.130">
    <property type="match status" value="1"/>
</dbReference>
<dbReference type="InterPro" id="IPR043138">
    <property type="entry name" value="GGT_lsub"/>
</dbReference>
<organism evidence="2 3">
    <name type="scientific">Ornithinimicrobium cryptoxanthini</name>
    <dbReference type="NCBI Taxonomy" id="2934161"/>
    <lineage>
        <taxon>Bacteria</taxon>
        <taxon>Bacillati</taxon>
        <taxon>Actinomycetota</taxon>
        <taxon>Actinomycetes</taxon>
        <taxon>Micrococcales</taxon>
        <taxon>Ornithinimicrobiaceae</taxon>
        <taxon>Ornithinimicrobium</taxon>
    </lineage>
</organism>